<proteinExistence type="predicted"/>
<keyword evidence="2" id="KW-0285">Flavoprotein</keyword>
<dbReference type="InterPro" id="IPR050493">
    <property type="entry name" value="FAD-dep_Monooxygenase_BioMet"/>
</dbReference>
<organism evidence="7 8">
    <name type="scientific">Prauserella endophytica</name>
    <dbReference type="NCBI Taxonomy" id="1592324"/>
    <lineage>
        <taxon>Bacteria</taxon>
        <taxon>Bacillati</taxon>
        <taxon>Actinomycetota</taxon>
        <taxon>Actinomycetes</taxon>
        <taxon>Pseudonocardiales</taxon>
        <taxon>Pseudonocardiaceae</taxon>
        <taxon>Prauserella</taxon>
        <taxon>Prauserella coralliicola group</taxon>
    </lineage>
</organism>
<dbReference type="PANTHER" id="PTHR13789:SF318">
    <property type="entry name" value="GERANYLGERANYL DIPHOSPHATE REDUCTASE"/>
    <property type="match status" value="1"/>
</dbReference>
<evidence type="ECO:0000256" key="1">
    <source>
        <dbReference type="ARBA" id="ARBA00001974"/>
    </source>
</evidence>
<evidence type="ECO:0000256" key="5">
    <source>
        <dbReference type="ARBA" id="ARBA00023033"/>
    </source>
</evidence>
<dbReference type="Pfam" id="PF01494">
    <property type="entry name" value="FAD_binding_3"/>
    <property type="match status" value="1"/>
</dbReference>
<protein>
    <submittedName>
        <fullName evidence="7">FAD-binding protein</fullName>
    </submittedName>
</protein>
<keyword evidence="8" id="KW-1185">Reference proteome</keyword>
<gene>
    <name evidence="7" type="ORF">FCN18_25685</name>
</gene>
<keyword evidence="3" id="KW-0274">FAD</keyword>
<dbReference type="SUPFAM" id="SSF51905">
    <property type="entry name" value="FAD/NAD(P)-binding domain"/>
    <property type="match status" value="1"/>
</dbReference>
<keyword evidence="5" id="KW-0503">Monooxygenase</keyword>
<dbReference type="Proteomes" id="UP000309992">
    <property type="component" value="Unassembled WGS sequence"/>
</dbReference>
<comment type="caution">
    <text evidence="7">The sequence shown here is derived from an EMBL/GenBank/DDBJ whole genome shotgun (WGS) entry which is preliminary data.</text>
</comment>
<sequence>MTDIDVAVVGGGIGGLANALALASSGHRVRVLERASAFAEVGAGLQLAPNATRILREWGLLDEVIEHGVRPGRLVFKDALDGAELTSLELGESFERRYGAPYVVIHRSDLLSIMFRACERAGVELLADHKVDDVTVTEHEAVVLANGEKHRAAIALAADGLWSPLRARVSDDSPVCSGYVAYRGALPVSEVTEVDADALTDVVVHFGPGCHLVQYPLRQGEMLNTVAVFASPAYARGEEEWGGPDELDAAFDGTCPAVRRGLTWLWRDRRWPMFDRLPIGNWVNGRLALTGDAAHPMLQYLAQGACQALEDAHCLAAEAGKRTGDWAGALDAYQRTRTARTARVQSSARVWGEIWHCDGLTRTLRNALLTDRRLDDYQYVDWLYQS</sequence>
<dbReference type="InterPro" id="IPR036188">
    <property type="entry name" value="FAD/NAD-bd_sf"/>
</dbReference>
<feature type="domain" description="FAD-binding" evidence="6">
    <location>
        <begin position="4"/>
        <end position="344"/>
    </location>
</feature>
<dbReference type="PRINTS" id="PR00420">
    <property type="entry name" value="RNGMNOXGNASE"/>
</dbReference>
<evidence type="ECO:0000259" key="6">
    <source>
        <dbReference type="Pfam" id="PF01494"/>
    </source>
</evidence>
<evidence type="ECO:0000313" key="8">
    <source>
        <dbReference type="Proteomes" id="UP000309992"/>
    </source>
</evidence>
<evidence type="ECO:0000256" key="3">
    <source>
        <dbReference type="ARBA" id="ARBA00022827"/>
    </source>
</evidence>
<name>A0ABY2S0N4_9PSEU</name>
<comment type="cofactor">
    <cofactor evidence="1">
        <name>FAD</name>
        <dbReference type="ChEBI" id="CHEBI:57692"/>
    </cofactor>
</comment>
<dbReference type="InterPro" id="IPR002938">
    <property type="entry name" value="FAD-bd"/>
</dbReference>
<dbReference type="SUPFAM" id="SSF54373">
    <property type="entry name" value="FAD-linked reductases, C-terminal domain"/>
    <property type="match status" value="1"/>
</dbReference>
<evidence type="ECO:0000256" key="2">
    <source>
        <dbReference type="ARBA" id="ARBA00022630"/>
    </source>
</evidence>
<evidence type="ECO:0000313" key="7">
    <source>
        <dbReference type="EMBL" id="TKG66232.1"/>
    </source>
</evidence>
<evidence type="ECO:0000256" key="4">
    <source>
        <dbReference type="ARBA" id="ARBA00023002"/>
    </source>
</evidence>
<accession>A0ABY2S0N4</accession>
<reference evidence="7 8" key="1">
    <citation type="journal article" date="2015" name="Antonie Van Leeuwenhoek">
        <title>Prauserella endophytica sp. nov., an endophytic actinobacterium isolated from Tamarix taklamakanensis.</title>
        <authorList>
            <person name="Liu J.M."/>
            <person name="Habden X."/>
            <person name="Guo L."/>
            <person name="Tuo L."/>
            <person name="Jiang Z.K."/>
            <person name="Liu S.W."/>
            <person name="Liu X.F."/>
            <person name="Chen L."/>
            <person name="Li R.F."/>
            <person name="Zhang Y.Q."/>
            <person name="Sun C.H."/>
        </authorList>
    </citation>
    <scope>NUCLEOTIDE SEQUENCE [LARGE SCALE GENOMIC DNA]</scope>
    <source>
        <strain evidence="7 8">CGMCC 4.7182</strain>
    </source>
</reference>
<dbReference type="PANTHER" id="PTHR13789">
    <property type="entry name" value="MONOOXYGENASE"/>
    <property type="match status" value="1"/>
</dbReference>
<dbReference type="RefSeq" id="WP_137096309.1">
    <property type="nucleotide sequence ID" value="NZ_SWMS01000016.1"/>
</dbReference>
<dbReference type="Gene3D" id="3.50.50.60">
    <property type="entry name" value="FAD/NAD(P)-binding domain"/>
    <property type="match status" value="1"/>
</dbReference>
<keyword evidence="4" id="KW-0560">Oxidoreductase</keyword>
<dbReference type="EMBL" id="SWMS01000016">
    <property type="protein sequence ID" value="TKG66232.1"/>
    <property type="molecule type" value="Genomic_DNA"/>
</dbReference>